<accession>A0ACC1HMT2</accession>
<dbReference type="EMBL" id="JAMZIH010003204">
    <property type="protein sequence ID" value="KAJ1676981.1"/>
    <property type="molecule type" value="Genomic_DNA"/>
</dbReference>
<comment type="caution">
    <text evidence="1">The sequence shown here is derived from an EMBL/GenBank/DDBJ whole genome shotgun (WGS) entry which is preliminary data.</text>
</comment>
<protein>
    <submittedName>
        <fullName evidence="1">Uncharacterized protein</fullName>
    </submittedName>
</protein>
<organism evidence="1 2">
    <name type="scientific">Spiromyces aspiralis</name>
    <dbReference type="NCBI Taxonomy" id="68401"/>
    <lineage>
        <taxon>Eukaryota</taxon>
        <taxon>Fungi</taxon>
        <taxon>Fungi incertae sedis</taxon>
        <taxon>Zoopagomycota</taxon>
        <taxon>Kickxellomycotina</taxon>
        <taxon>Kickxellomycetes</taxon>
        <taxon>Kickxellales</taxon>
        <taxon>Kickxellaceae</taxon>
        <taxon>Spiromyces</taxon>
    </lineage>
</organism>
<proteinExistence type="predicted"/>
<feature type="non-terminal residue" evidence="1">
    <location>
        <position position="1"/>
    </location>
</feature>
<keyword evidence="2" id="KW-1185">Reference proteome</keyword>
<evidence type="ECO:0000313" key="2">
    <source>
        <dbReference type="Proteomes" id="UP001145114"/>
    </source>
</evidence>
<reference evidence="1" key="1">
    <citation type="submission" date="2022-06" db="EMBL/GenBank/DDBJ databases">
        <title>Phylogenomic reconstructions and comparative analyses of Kickxellomycotina fungi.</title>
        <authorList>
            <person name="Reynolds N.K."/>
            <person name="Stajich J.E."/>
            <person name="Barry K."/>
            <person name="Grigoriev I.V."/>
            <person name="Crous P."/>
            <person name="Smith M.E."/>
        </authorList>
    </citation>
    <scope>NUCLEOTIDE SEQUENCE</scope>
    <source>
        <strain evidence="1">RSA 2271</strain>
    </source>
</reference>
<evidence type="ECO:0000313" key="1">
    <source>
        <dbReference type="EMBL" id="KAJ1676981.1"/>
    </source>
</evidence>
<name>A0ACC1HMT2_9FUNG</name>
<dbReference type="Proteomes" id="UP001145114">
    <property type="component" value="Unassembled WGS sequence"/>
</dbReference>
<gene>
    <name evidence="1" type="ORF">EV182_007131</name>
</gene>
<sequence>HSLDQGALSSPPPYIPILNHQQCLIGEKAMGWFWSSSNSGSDSSSSGGAEQGKPKADSHQPLGTAGAGSASTSAPTSSLSATESVVKDYLKHIKVELEKQQSLDQQKAPASDIQRESALDDASSRARRSPMHQHKLYPQQQDKKPGYTPKEIEQIVLENCAEAEYEMLRCQASPKTWKDQFTGCESFRRAFNKCVLREKERLEKADIIE</sequence>